<comment type="similarity">
    <text evidence="1 5 6">Belongs to the glutamine synthetase family.</text>
</comment>
<dbReference type="PROSITE" id="PS51987">
    <property type="entry name" value="GS_CATALYTIC"/>
    <property type="match status" value="1"/>
</dbReference>
<dbReference type="GO" id="GO:0004356">
    <property type="term" value="F:glutamine synthetase activity"/>
    <property type="evidence" value="ECO:0007669"/>
    <property type="project" value="InterPro"/>
</dbReference>
<dbReference type="GO" id="GO:0005524">
    <property type="term" value="F:ATP binding"/>
    <property type="evidence" value="ECO:0007669"/>
    <property type="project" value="UniProtKB-KW"/>
</dbReference>
<dbReference type="GO" id="GO:0042402">
    <property type="term" value="P:biogenic amine catabolic process"/>
    <property type="evidence" value="ECO:0007669"/>
    <property type="project" value="UniProtKB-ARBA"/>
</dbReference>
<evidence type="ECO:0000313" key="8">
    <source>
        <dbReference type="EMBL" id="KXU39246.1"/>
    </source>
</evidence>
<evidence type="ECO:0000256" key="4">
    <source>
        <dbReference type="ARBA" id="ARBA00022840"/>
    </source>
</evidence>
<name>A0A139SXC7_9GAMM</name>
<protein>
    <recommendedName>
        <fullName evidence="7">GS catalytic domain-containing protein</fullName>
    </recommendedName>
</protein>
<reference evidence="8 9" key="1">
    <citation type="submission" date="2016-02" db="EMBL/GenBank/DDBJ databases">
        <authorList>
            <person name="Wen L."/>
            <person name="He K."/>
            <person name="Yang H."/>
        </authorList>
    </citation>
    <scope>NUCLEOTIDE SEQUENCE [LARGE SCALE GENOMIC DNA]</scope>
    <source>
        <strain evidence="8 9">CV58</strain>
    </source>
</reference>
<keyword evidence="9" id="KW-1185">Reference proteome</keyword>
<dbReference type="GO" id="GO:0006576">
    <property type="term" value="P:biogenic amine metabolic process"/>
    <property type="evidence" value="ECO:0007669"/>
    <property type="project" value="UniProtKB-ARBA"/>
</dbReference>
<dbReference type="Proteomes" id="UP000072660">
    <property type="component" value="Unassembled WGS sequence"/>
</dbReference>
<evidence type="ECO:0000256" key="1">
    <source>
        <dbReference type="ARBA" id="ARBA00009897"/>
    </source>
</evidence>
<evidence type="ECO:0000256" key="5">
    <source>
        <dbReference type="PROSITE-ProRule" id="PRU01331"/>
    </source>
</evidence>
<evidence type="ECO:0000259" key="7">
    <source>
        <dbReference type="PROSITE" id="PS51987"/>
    </source>
</evidence>
<dbReference type="EMBL" id="LSZO01000018">
    <property type="protein sequence ID" value="KXU39246.1"/>
    <property type="molecule type" value="Genomic_DNA"/>
</dbReference>
<dbReference type="PANTHER" id="PTHR43785">
    <property type="entry name" value="GAMMA-GLUTAMYLPUTRESCINE SYNTHETASE"/>
    <property type="match status" value="1"/>
</dbReference>
<evidence type="ECO:0000256" key="2">
    <source>
        <dbReference type="ARBA" id="ARBA00022598"/>
    </source>
</evidence>
<evidence type="ECO:0000256" key="3">
    <source>
        <dbReference type="ARBA" id="ARBA00022741"/>
    </source>
</evidence>
<gene>
    <name evidence="8" type="ORF">AXE65_09205</name>
</gene>
<feature type="domain" description="GS catalytic" evidence="7">
    <location>
        <begin position="101"/>
        <end position="437"/>
    </location>
</feature>
<sequence>MAQENDDFILLGYVDLDGLLRGKYVSREKFQSWQKSTGTFCSAVLGWDMRDELYDNAHSGWFNGFPDDPLRIAEGDGTRLANGRRFYLMEYADGKGAALCPRRLAARVLARGEAMGFQLKAGFEYEFYVFRETPESAKAKGFRNLTPFSPSGSCYSILRTATHENFFSGMLLLAEQLGTPLEALHPEAFPGAMEFALTPAAGLQAADRAVIYKTFAKAWGQQQGLSLCFMAKPISGMSGCGGHTHISLWQGEHCAFFDKSAQDGLTQTARHYIGGLLRYMPELMALYAPTINSFTRLAPGFWAPTGANWGIDNRTCALRVLGDSGKSKRVEVRPPAADANPYLVLAAAHAAGLAGIEEQIEPPEPLAGNGYADTLQAERLFPRSLEEAAARLRGSEMARRWLGDAFVEHFAKSREAEVAAHRAAVSDWELERYFEII</sequence>
<organism evidence="8 9">
    <name type="scientific">Ventosimonas gracilis</name>
    <dbReference type="NCBI Taxonomy" id="1680762"/>
    <lineage>
        <taxon>Bacteria</taxon>
        <taxon>Pseudomonadati</taxon>
        <taxon>Pseudomonadota</taxon>
        <taxon>Gammaproteobacteria</taxon>
        <taxon>Pseudomonadales</taxon>
        <taxon>Ventosimonadaceae</taxon>
        <taxon>Ventosimonas</taxon>
    </lineage>
</organism>
<dbReference type="Pfam" id="PF00120">
    <property type="entry name" value="Gln-synt_C"/>
    <property type="match status" value="1"/>
</dbReference>
<dbReference type="PANTHER" id="PTHR43785:SF12">
    <property type="entry name" value="TYPE-1 GLUTAMINE SYNTHETASE 2"/>
    <property type="match status" value="1"/>
</dbReference>
<dbReference type="InterPro" id="IPR014746">
    <property type="entry name" value="Gln_synth/guanido_kin_cat_dom"/>
</dbReference>
<comment type="caution">
    <text evidence="8">The sequence shown here is derived from an EMBL/GenBank/DDBJ whole genome shotgun (WGS) entry which is preliminary data.</text>
</comment>
<evidence type="ECO:0000256" key="6">
    <source>
        <dbReference type="RuleBase" id="RU000384"/>
    </source>
</evidence>
<dbReference type="AlphaFoldDB" id="A0A139SXC7"/>
<proteinExistence type="inferred from homology"/>
<evidence type="ECO:0000313" key="9">
    <source>
        <dbReference type="Proteomes" id="UP000072660"/>
    </source>
</evidence>
<keyword evidence="4" id="KW-0067">ATP-binding</keyword>
<dbReference type="InterPro" id="IPR008146">
    <property type="entry name" value="Gln_synth_cat_dom"/>
</dbReference>
<dbReference type="OrthoDB" id="9789509at2"/>
<keyword evidence="3" id="KW-0547">Nucleotide-binding</keyword>
<accession>A0A139SXC7</accession>
<dbReference type="RefSeq" id="WP_068386827.1">
    <property type="nucleotide sequence ID" value="NZ_LSZO01000018.1"/>
</dbReference>
<keyword evidence="2" id="KW-0436">Ligase</keyword>
<dbReference type="Gene3D" id="3.30.590.10">
    <property type="entry name" value="Glutamine synthetase/guanido kinase, catalytic domain"/>
    <property type="match status" value="1"/>
</dbReference>
<dbReference type="FunFam" id="3.30.590.10:FF:000005">
    <property type="entry name" value="Probable glutamine synthetase"/>
    <property type="match status" value="1"/>
</dbReference>
<dbReference type="SMART" id="SM01230">
    <property type="entry name" value="Gln-synt_C"/>
    <property type="match status" value="1"/>
</dbReference>
<dbReference type="SUPFAM" id="SSF55931">
    <property type="entry name" value="Glutamine synthetase/guanido kinase"/>
    <property type="match status" value="1"/>
</dbReference>